<dbReference type="InterPro" id="IPR001647">
    <property type="entry name" value="HTH_TetR"/>
</dbReference>
<feature type="domain" description="HTH tetR-type" evidence="5">
    <location>
        <begin position="15"/>
        <end position="75"/>
    </location>
</feature>
<dbReference type="PANTHER" id="PTHR30055:SF234">
    <property type="entry name" value="HTH-TYPE TRANSCRIPTIONAL REGULATOR BETI"/>
    <property type="match status" value="1"/>
</dbReference>
<keyword evidence="1" id="KW-0805">Transcription regulation</keyword>
<dbReference type="SUPFAM" id="SSF46689">
    <property type="entry name" value="Homeodomain-like"/>
    <property type="match status" value="1"/>
</dbReference>
<dbReference type="EMBL" id="LGAP01000034">
    <property type="protein sequence ID" value="KOF13646.1"/>
    <property type="molecule type" value="Genomic_DNA"/>
</dbReference>
<proteinExistence type="predicted"/>
<dbReference type="PATRIC" id="fig|106592.7.peg.5210"/>
<dbReference type="AlphaFoldDB" id="A0A0L8BG51"/>
<dbReference type="GO" id="GO:0000976">
    <property type="term" value="F:transcription cis-regulatory region binding"/>
    <property type="evidence" value="ECO:0007669"/>
    <property type="project" value="TreeGrafter"/>
</dbReference>
<keyword evidence="2 4" id="KW-0238">DNA-binding</keyword>
<dbReference type="Proteomes" id="UP000037425">
    <property type="component" value="Unassembled WGS sequence"/>
</dbReference>
<evidence type="ECO:0000256" key="2">
    <source>
        <dbReference type="ARBA" id="ARBA00023125"/>
    </source>
</evidence>
<keyword evidence="3" id="KW-0804">Transcription</keyword>
<dbReference type="InterPro" id="IPR049484">
    <property type="entry name" value="Rv0078-like_C"/>
</dbReference>
<evidence type="ECO:0000313" key="7">
    <source>
        <dbReference type="Proteomes" id="UP000037425"/>
    </source>
</evidence>
<name>A0A0L8BG51_ENSAD</name>
<comment type="caution">
    <text evidence="6">The sequence shown here is derived from an EMBL/GenBank/DDBJ whole genome shotgun (WGS) entry which is preliminary data.</text>
</comment>
<dbReference type="PRINTS" id="PR00455">
    <property type="entry name" value="HTHTETR"/>
</dbReference>
<evidence type="ECO:0000256" key="3">
    <source>
        <dbReference type="ARBA" id="ARBA00023163"/>
    </source>
</evidence>
<evidence type="ECO:0000313" key="6">
    <source>
        <dbReference type="EMBL" id="KOF13646.1"/>
    </source>
</evidence>
<feature type="DNA-binding region" description="H-T-H motif" evidence="4">
    <location>
        <begin position="38"/>
        <end position="57"/>
    </location>
</feature>
<dbReference type="InterPro" id="IPR050109">
    <property type="entry name" value="HTH-type_TetR-like_transc_reg"/>
</dbReference>
<dbReference type="RefSeq" id="WP_053252507.1">
    <property type="nucleotide sequence ID" value="NZ_LGAP01000034.1"/>
</dbReference>
<dbReference type="GO" id="GO:0003700">
    <property type="term" value="F:DNA-binding transcription factor activity"/>
    <property type="evidence" value="ECO:0007669"/>
    <property type="project" value="TreeGrafter"/>
</dbReference>
<organism evidence="6 7">
    <name type="scientific">Ensifer adhaerens</name>
    <name type="common">Sinorhizobium morelense</name>
    <dbReference type="NCBI Taxonomy" id="106592"/>
    <lineage>
        <taxon>Bacteria</taxon>
        <taxon>Pseudomonadati</taxon>
        <taxon>Pseudomonadota</taxon>
        <taxon>Alphaproteobacteria</taxon>
        <taxon>Hyphomicrobiales</taxon>
        <taxon>Rhizobiaceae</taxon>
        <taxon>Sinorhizobium/Ensifer group</taxon>
        <taxon>Ensifer</taxon>
    </lineage>
</organism>
<dbReference type="Pfam" id="PF00440">
    <property type="entry name" value="TetR_N"/>
    <property type="match status" value="1"/>
</dbReference>
<evidence type="ECO:0000256" key="1">
    <source>
        <dbReference type="ARBA" id="ARBA00023015"/>
    </source>
</evidence>
<dbReference type="Gene3D" id="1.10.357.10">
    <property type="entry name" value="Tetracycline Repressor, domain 2"/>
    <property type="match status" value="1"/>
</dbReference>
<dbReference type="OrthoDB" id="8478851at2"/>
<reference evidence="7" key="1">
    <citation type="submission" date="2015-07" db="EMBL/GenBank/DDBJ databases">
        <title>Whole genome sequence of an Ensifer adhaerens strain isolated from a cave pool in the Wind Cave National Park.</title>
        <authorList>
            <person name="Eng W.W.H."/>
            <person name="Gan H.M."/>
            <person name="Barton H.A."/>
            <person name="Savka M.A."/>
        </authorList>
    </citation>
    <scope>NUCLEOTIDE SEQUENCE [LARGE SCALE GENOMIC DNA]</scope>
    <source>
        <strain evidence="7">SD006</strain>
    </source>
</reference>
<dbReference type="PROSITE" id="PS50977">
    <property type="entry name" value="HTH_TETR_2"/>
    <property type="match status" value="1"/>
</dbReference>
<dbReference type="PANTHER" id="PTHR30055">
    <property type="entry name" value="HTH-TYPE TRANSCRIPTIONAL REGULATOR RUTR"/>
    <property type="match status" value="1"/>
</dbReference>
<dbReference type="Pfam" id="PF21351">
    <property type="entry name" value="TetR_C_41"/>
    <property type="match status" value="1"/>
</dbReference>
<gene>
    <name evidence="6" type="ORF">AC244_30220</name>
</gene>
<accession>A0A0L8BG51</accession>
<evidence type="ECO:0000259" key="5">
    <source>
        <dbReference type="PROSITE" id="PS50977"/>
    </source>
</evidence>
<dbReference type="InterPro" id="IPR009057">
    <property type="entry name" value="Homeodomain-like_sf"/>
</dbReference>
<protein>
    <submittedName>
        <fullName evidence="6">TetR family transcriptional regulator</fullName>
    </submittedName>
</protein>
<sequence>MQLKSSRRSNRDRSDTTRAAILDAAHGLFVARGYAETSTPDIVAAAGMTRGALYHHFEDKKALFRAVAEREAGAVAARIEEATLDSLTPREALITGARAYFDAMAEPGRIRILLLDGPAVLGTQTMAAIDAANAQRTLEDGLAEAMAPKVYDQAALAATATLLSAAFDRAALEIAEGAATDLYVEAIGHLIDRLISA</sequence>
<evidence type="ECO:0000256" key="4">
    <source>
        <dbReference type="PROSITE-ProRule" id="PRU00335"/>
    </source>
</evidence>